<dbReference type="Gene3D" id="3.30.160.60">
    <property type="entry name" value="Classic Zinc Finger"/>
    <property type="match status" value="1"/>
</dbReference>
<dbReference type="PRINTS" id="PR01407">
    <property type="entry name" value="BUTYPHLNCDUF"/>
</dbReference>
<keyword evidence="1" id="KW-0399">Innate immunity</keyword>
<dbReference type="OMA" id="HWEGKNQ"/>
<keyword evidence="4" id="KW-0862">Zinc</keyword>
<dbReference type="GO" id="GO:0045087">
    <property type="term" value="P:innate immune response"/>
    <property type="evidence" value="ECO:0007669"/>
    <property type="project" value="UniProtKB-KW"/>
</dbReference>
<dbReference type="InterPro" id="IPR043136">
    <property type="entry name" value="B30.2/SPRY_sf"/>
</dbReference>
<name>A0A3P8V099_CYNSE</name>
<evidence type="ECO:0000256" key="5">
    <source>
        <dbReference type="ARBA" id="ARBA00022859"/>
    </source>
</evidence>
<evidence type="ECO:0000256" key="1">
    <source>
        <dbReference type="ARBA" id="ARBA00022588"/>
    </source>
</evidence>
<dbReference type="Pfam" id="PF25600">
    <property type="entry name" value="TRIM_CC"/>
    <property type="match status" value="1"/>
</dbReference>
<dbReference type="InterPro" id="IPR000315">
    <property type="entry name" value="Znf_B-box"/>
</dbReference>
<dbReference type="InterPro" id="IPR006574">
    <property type="entry name" value="PRY"/>
</dbReference>
<dbReference type="InParanoid" id="A0A3P8V099"/>
<dbReference type="Pfam" id="PF13765">
    <property type="entry name" value="PRY"/>
    <property type="match status" value="1"/>
</dbReference>
<dbReference type="GeneTree" id="ENSGT01040000240385"/>
<dbReference type="InterPro" id="IPR003877">
    <property type="entry name" value="SPRY_dom"/>
</dbReference>
<dbReference type="Pfam" id="PF00643">
    <property type="entry name" value="zf-B_box"/>
    <property type="match status" value="1"/>
</dbReference>
<keyword evidence="2" id="KW-0479">Metal-binding</keyword>
<dbReference type="GO" id="GO:0008270">
    <property type="term" value="F:zinc ion binding"/>
    <property type="evidence" value="ECO:0007669"/>
    <property type="project" value="UniProtKB-KW"/>
</dbReference>
<dbReference type="PROSITE" id="PS00518">
    <property type="entry name" value="ZF_RING_1"/>
    <property type="match status" value="1"/>
</dbReference>
<feature type="domain" description="RING-type" evidence="8">
    <location>
        <begin position="15"/>
        <end position="55"/>
    </location>
</feature>
<dbReference type="Proteomes" id="UP000265120">
    <property type="component" value="Chromosome 13"/>
</dbReference>
<protein>
    <submittedName>
        <fullName evidence="10">E3 ubiquitin-protein ligase TRIM39-like</fullName>
    </submittedName>
</protein>
<evidence type="ECO:0000259" key="9">
    <source>
        <dbReference type="PROSITE" id="PS50188"/>
    </source>
</evidence>
<keyword evidence="7" id="KW-0175">Coiled coil</keyword>
<dbReference type="CDD" id="cd19769">
    <property type="entry name" value="Bbox2_TRIM16-like"/>
    <property type="match status" value="1"/>
</dbReference>
<dbReference type="InterPro" id="IPR027370">
    <property type="entry name" value="Znf-RING_euk"/>
</dbReference>
<dbReference type="InterPro" id="IPR001870">
    <property type="entry name" value="B30.2/SPRY"/>
</dbReference>
<accession>A0A3P8V099</accession>
<evidence type="ECO:0000256" key="3">
    <source>
        <dbReference type="ARBA" id="ARBA00022771"/>
    </source>
</evidence>
<dbReference type="GeneID" id="103388454"/>
<dbReference type="SUPFAM" id="SSF49899">
    <property type="entry name" value="Concanavalin A-like lectins/glucanases"/>
    <property type="match status" value="1"/>
</dbReference>
<evidence type="ECO:0000313" key="11">
    <source>
        <dbReference type="Proteomes" id="UP000265120"/>
    </source>
</evidence>
<dbReference type="Gene3D" id="3.30.40.10">
    <property type="entry name" value="Zinc/RING finger domain, C3HC4 (zinc finger)"/>
    <property type="match status" value="1"/>
</dbReference>
<reference evidence="10" key="3">
    <citation type="submission" date="2025-09" db="UniProtKB">
        <authorList>
            <consortium name="Ensembl"/>
        </authorList>
    </citation>
    <scope>IDENTIFICATION</scope>
</reference>
<dbReference type="SMART" id="SM00589">
    <property type="entry name" value="PRY"/>
    <property type="match status" value="1"/>
</dbReference>
<dbReference type="InterPro" id="IPR051051">
    <property type="entry name" value="E3_ubiq-ligase_TRIM/RNF"/>
</dbReference>
<dbReference type="AlphaFoldDB" id="A0A3P8V099"/>
<dbReference type="Pfam" id="PF13445">
    <property type="entry name" value="zf-RING_UBOX"/>
    <property type="match status" value="1"/>
</dbReference>
<reference evidence="10" key="2">
    <citation type="submission" date="2025-08" db="UniProtKB">
        <authorList>
            <consortium name="Ensembl"/>
        </authorList>
    </citation>
    <scope>IDENTIFICATION</scope>
</reference>
<keyword evidence="3 6" id="KW-0863">Zinc-finger</keyword>
<dbReference type="Ensembl" id="ENSCSET00000008103.1">
    <property type="protein sequence ID" value="ENSCSEP00000008017.1"/>
    <property type="gene ID" value="ENSCSEG00000005153.1"/>
</dbReference>
<dbReference type="RefSeq" id="XP_016893392.1">
    <property type="nucleotide sequence ID" value="XM_017037903.2"/>
</dbReference>
<dbReference type="InterPro" id="IPR001841">
    <property type="entry name" value="Znf_RING"/>
</dbReference>
<reference evidence="10 11" key="1">
    <citation type="journal article" date="2014" name="Nat. Genet.">
        <title>Whole-genome sequence of a flatfish provides insights into ZW sex chromosome evolution and adaptation to a benthic lifestyle.</title>
        <authorList>
            <person name="Chen S."/>
            <person name="Zhang G."/>
            <person name="Shao C."/>
            <person name="Huang Q."/>
            <person name="Liu G."/>
            <person name="Zhang P."/>
            <person name="Song W."/>
            <person name="An N."/>
            <person name="Chalopin D."/>
            <person name="Volff J.N."/>
            <person name="Hong Y."/>
            <person name="Li Q."/>
            <person name="Sha Z."/>
            <person name="Zhou H."/>
            <person name="Xie M."/>
            <person name="Yu Q."/>
            <person name="Liu Y."/>
            <person name="Xiang H."/>
            <person name="Wang N."/>
            <person name="Wu K."/>
            <person name="Yang C."/>
            <person name="Zhou Q."/>
            <person name="Liao X."/>
            <person name="Yang L."/>
            <person name="Hu Q."/>
            <person name="Zhang J."/>
            <person name="Meng L."/>
            <person name="Jin L."/>
            <person name="Tian Y."/>
            <person name="Lian J."/>
            <person name="Yang J."/>
            <person name="Miao G."/>
            <person name="Liu S."/>
            <person name="Liang Z."/>
            <person name="Yan F."/>
            <person name="Li Y."/>
            <person name="Sun B."/>
            <person name="Zhang H."/>
            <person name="Zhang J."/>
            <person name="Zhu Y."/>
            <person name="Du M."/>
            <person name="Zhao Y."/>
            <person name="Schartl M."/>
            <person name="Tang Q."/>
            <person name="Wang J."/>
        </authorList>
    </citation>
    <scope>NUCLEOTIDE SEQUENCE</scope>
</reference>
<evidence type="ECO:0000313" key="10">
    <source>
        <dbReference type="Ensembl" id="ENSCSEP00000008017.1"/>
    </source>
</evidence>
<dbReference type="InterPro" id="IPR058030">
    <property type="entry name" value="TRIM8/14/16/25/29/45/65_CC"/>
</dbReference>
<dbReference type="SMART" id="SM00184">
    <property type="entry name" value="RING"/>
    <property type="match status" value="1"/>
</dbReference>
<dbReference type="PROSITE" id="PS50188">
    <property type="entry name" value="B302_SPRY"/>
    <property type="match status" value="1"/>
</dbReference>
<dbReference type="InterPro" id="IPR017907">
    <property type="entry name" value="Znf_RING_CS"/>
</dbReference>
<feature type="coiled-coil region" evidence="7">
    <location>
        <begin position="183"/>
        <end position="213"/>
    </location>
</feature>
<keyword evidence="5" id="KW-0391">Immunity</keyword>
<evidence type="ECO:0000256" key="7">
    <source>
        <dbReference type="SAM" id="Coils"/>
    </source>
</evidence>
<feature type="domain" description="B30.2/SPRY" evidence="9">
    <location>
        <begin position="373"/>
        <end position="571"/>
    </location>
</feature>
<dbReference type="STRING" id="244447.ENSCSEP00000008017"/>
<keyword evidence="11" id="KW-1185">Reference proteome</keyword>
<dbReference type="SUPFAM" id="SSF57845">
    <property type="entry name" value="B-box zinc-binding domain"/>
    <property type="match status" value="1"/>
</dbReference>
<dbReference type="PANTHER" id="PTHR25465:SF32">
    <property type="entry name" value="BLOODTHIRSTY-RELATED GENE FAMILY, MEMBER 16 ISOFORM X1-RELATED"/>
    <property type="match status" value="1"/>
</dbReference>
<dbReference type="SMART" id="SM00449">
    <property type="entry name" value="SPRY"/>
    <property type="match status" value="1"/>
</dbReference>
<dbReference type="FunFam" id="2.60.120.920:FF:000004">
    <property type="entry name" value="Butyrophilin subfamily 1 member A1"/>
    <property type="match status" value="1"/>
</dbReference>
<proteinExistence type="predicted"/>
<sequence>MALSKVFLSEDQFTCSICLDIFIVPVSLPCGHNFCKACISKHWEGKAIRQCPLCKDTFTRNFKLCVNTGFKEVVENFKSFQDTTKKGACAKPGEVSCDVCLGSKVKAAKTCLVCVASYCEDHLAPHLQDADLKTHILSGPVLNVGDKICRKHNRMLELFCRKDMCRVCALCTDHVGHHRVPLEEEFEEKYSQLEQQKAEVQEMIQERQLKAQEISGVLDKKRQENGKLKANSVQVLTPLMVSLQRNLSAVVSVIDKKQKMEEIQAQVLIKELNKEVTELQRKFRKLESISSDKDHLQLIKRFHFISSHLPQTKNWSDVTLSEQPCVEDAKKVLVQMEENITKDIQQTIQDFKECFGQLIAEETPVEKRMVYLDLDSLPDGTKLDIIRQHYAVDVKLDPNTANDLLVFSKDLKEVQASHIWWFGNTEPHKFNRYAYVLGKNAFSVGRFYYEVQVTMKNGWDLGVVRESLRGLKTITPKPKNGVWIIRLRSNTKFTALNNVSVHLSLKKKPERVGVFVDCEQRQVSFYNVDTSTLIYTFTDCVFGGKIFPFFSPGFPEEGVNGAPLVISAVKKSEQTLDTNQLMKLILMVAALFFFLWF</sequence>
<dbReference type="KEGG" id="csem:103388454"/>
<evidence type="ECO:0000256" key="6">
    <source>
        <dbReference type="PROSITE-ProRule" id="PRU00175"/>
    </source>
</evidence>
<dbReference type="InterPro" id="IPR013083">
    <property type="entry name" value="Znf_RING/FYVE/PHD"/>
</dbReference>
<dbReference type="GO" id="GO:0005737">
    <property type="term" value="C:cytoplasm"/>
    <property type="evidence" value="ECO:0007669"/>
    <property type="project" value="UniProtKB-ARBA"/>
</dbReference>
<feature type="coiled-coil region" evidence="7">
    <location>
        <begin position="262"/>
        <end position="289"/>
    </location>
</feature>
<dbReference type="PROSITE" id="PS50089">
    <property type="entry name" value="ZF_RING_2"/>
    <property type="match status" value="1"/>
</dbReference>
<dbReference type="Gene3D" id="2.60.120.920">
    <property type="match status" value="1"/>
</dbReference>
<dbReference type="InterPro" id="IPR013320">
    <property type="entry name" value="ConA-like_dom_sf"/>
</dbReference>
<evidence type="ECO:0000256" key="2">
    <source>
        <dbReference type="ARBA" id="ARBA00022723"/>
    </source>
</evidence>
<dbReference type="OrthoDB" id="6105938at2759"/>
<dbReference type="InterPro" id="IPR003879">
    <property type="entry name" value="Butyrophylin_SPRY"/>
</dbReference>
<dbReference type="Pfam" id="PF00622">
    <property type="entry name" value="SPRY"/>
    <property type="match status" value="1"/>
</dbReference>
<dbReference type="PANTHER" id="PTHR25465">
    <property type="entry name" value="B-BOX DOMAIN CONTAINING"/>
    <property type="match status" value="1"/>
</dbReference>
<dbReference type="CDD" id="cd13733">
    <property type="entry name" value="SPRY_PRY_C-I_1"/>
    <property type="match status" value="1"/>
</dbReference>
<organism evidence="10 11">
    <name type="scientific">Cynoglossus semilaevis</name>
    <name type="common">Tongue sole</name>
    <dbReference type="NCBI Taxonomy" id="244447"/>
    <lineage>
        <taxon>Eukaryota</taxon>
        <taxon>Metazoa</taxon>
        <taxon>Chordata</taxon>
        <taxon>Craniata</taxon>
        <taxon>Vertebrata</taxon>
        <taxon>Euteleostomi</taxon>
        <taxon>Actinopterygii</taxon>
        <taxon>Neopterygii</taxon>
        <taxon>Teleostei</taxon>
        <taxon>Neoteleostei</taxon>
        <taxon>Acanthomorphata</taxon>
        <taxon>Carangaria</taxon>
        <taxon>Pleuronectiformes</taxon>
        <taxon>Pleuronectoidei</taxon>
        <taxon>Cynoglossidae</taxon>
        <taxon>Cynoglossinae</taxon>
        <taxon>Cynoglossus</taxon>
    </lineage>
</organism>
<dbReference type="Gene3D" id="4.10.830.40">
    <property type="match status" value="1"/>
</dbReference>
<dbReference type="SUPFAM" id="SSF57850">
    <property type="entry name" value="RING/U-box"/>
    <property type="match status" value="1"/>
</dbReference>
<evidence type="ECO:0000259" key="8">
    <source>
        <dbReference type="PROSITE" id="PS50089"/>
    </source>
</evidence>
<evidence type="ECO:0000256" key="4">
    <source>
        <dbReference type="ARBA" id="ARBA00022833"/>
    </source>
</evidence>